<dbReference type="OrthoDB" id="9805585at2"/>
<dbReference type="Proteomes" id="UP000297890">
    <property type="component" value="Unassembled WGS sequence"/>
</dbReference>
<evidence type="ECO:0000259" key="1">
    <source>
        <dbReference type="Pfam" id="PF02254"/>
    </source>
</evidence>
<proteinExistence type="predicted"/>
<dbReference type="EMBL" id="SRIO01000006">
    <property type="protein sequence ID" value="TFZ82821.1"/>
    <property type="molecule type" value="Genomic_DNA"/>
</dbReference>
<reference evidence="2 3" key="1">
    <citation type="journal article" date="2019" name="ISME J.">
        <title>Candidatus Macondimonas diazotrophica, a novel gammaproteobacterial genus dominating crude-oil-contaminated coastal sediments.</title>
        <authorList>
            <person name="Karthikeyan S."/>
            <person name="Konstantinidis K."/>
        </authorList>
    </citation>
    <scope>NUCLEOTIDE SEQUENCE [LARGE SCALE GENOMIC DNA]</scope>
    <source>
        <strain evidence="2 3">KTK01</strain>
    </source>
</reference>
<dbReference type="CDD" id="cd02440">
    <property type="entry name" value="AdoMet_MTases"/>
    <property type="match status" value="1"/>
</dbReference>
<protein>
    <submittedName>
        <fullName evidence="2">Ribose ABC transporter permease</fullName>
    </submittedName>
</protein>
<feature type="domain" description="RCK N-terminal" evidence="1">
    <location>
        <begin position="7"/>
        <end position="73"/>
    </location>
</feature>
<dbReference type="Gene3D" id="3.40.50.150">
    <property type="entry name" value="Vaccinia Virus protein VP39"/>
    <property type="match status" value="1"/>
</dbReference>
<dbReference type="InterPro" id="IPR029063">
    <property type="entry name" value="SAM-dependent_MTases_sf"/>
</dbReference>
<gene>
    <name evidence="2" type="ORF">E4680_05955</name>
</gene>
<evidence type="ECO:0000313" key="3">
    <source>
        <dbReference type="Proteomes" id="UP000297890"/>
    </source>
</evidence>
<keyword evidence="3" id="KW-1185">Reference proteome</keyword>
<name>A0A4Z0F8W6_9GAMM</name>
<dbReference type="GO" id="GO:0006813">
    <property type="term" value="P:potassium ion transport"/>
    <property type="evidence" value="ECO:0007669"/>
    <property type="project" value="InterPro"/>
</dbReference>
<dbReference type="SUPFAM" id="SSF53335">
    <property type="entry name" value="S-adenosyl-L-methionine-dependent methyltransferases"/>
    <property type="match status" value="1"/>
</dbReference>
<comment type="caution">
    <text evidence="2">The sequence shown here is derived from an EMBL/GenBank/DDBJ whole genome shotgun (WGS) entry which is preliminary data.</text>
</comment>
<dbReference type="InterPro" id="IPR003148">
    <property type="entry name" value="RCK_N"/>
</dbReference>
<organism evidence="2 3">
    <name type="scientific">Candidatus Macondimonas diazotrophica</name>
    <dbReference type="NCBI Taxonomy" id="2305248"/>
    <lineage>
        <taxon>Bacteria</taxon>
        <taxon>Pseudomonadati</taxon>
        <taxon>Pseudomonadota</taxon>
        <taxon>Gammaproteobacteria</taxon>
        <taxon>Chromatiales</taxon>
        <taxon>Ectothiorhodospiraceae</taxon>
        <taxon>Candidatus Macondimonas</taxon>
    </lineage>
</organism>
<dbReference type="AlphaFoldDB" id="A0A4Z0F8W6"/>
<evidence type="ECO:0000313" key="2">
    <source>
        <dbReference type="EMBL" id="TFZ82821.1"/>
    </source>
</evidence>
<dbReference type="RefSeq" id="WP_135281491.1">
    <property type="nucleotide sequence ID" value="NZ_SRIO01000006.1"/>
</dbReference>
<sequence length="150" mass="16574">MIVELGAGLGPITTHATQRMHPESRIIAIERDPDLAAYARQAAPRALVISGDAADVAAILADQAIDRVDVIVNGLPTPSLPHEIKRRIFDWMATLPGPVMMSQLTVMPWVYLPMYRHLFERVDFDLVLANVPPGGIYHCHGLREGYAAWL</sequence>
<dbReference type="Pfam" id="PF02254">
    <property type="entry name" value="TrkA_N"/>
    <property type="match status" value="1"/>
</dbReference>
<accession>A0A4Z0F8W6</accession>